<dbReference type="AlphaFoldDB" id="A0A6G1HA40"/>
<sequence>MSSIANASRLAVLAPEIVDEIAQSLPKPDLLALKSTCRELRHKSFHQFATSYFYSKKVALIPQSLKLLNELADSELAPYLRKLTIGLDHFTEGGYYDENNFYQRSSFEEEAFKRNYHDLTNPEMLQNDIRLLSQALSKLTSLEDVVLGGYEKAVEYHLPSLPDTIGFPLLSRDVSQWGVWWFLQATETKEEENYNSIHTRIFDAVMPLILNKASCDELTLHVPYGEKEARSMLDLAGPNDVQSSEFLENLRRLTLVFRRHSQYFMPDWSNDWMGCARLAKNVQDLNVIGGGFFCRLKSLPDLPYLRSVTLGSFNIKEDALCNFLENHSDHIRMLKITRVNLLDGSWYNIFKTLRRLPKLEDMEISRIGERYRNVFFEEQDDTLPEQQSLGIAHGDEIKMSGDEIGPKLLEMENSHRREGWYSNMFW</sequence>
<proteinExistence type="predicted"/>
<name>A0A6G1HA40_9PEZI</name>
<dbReference type="Proteomes" id="UP000800041">
    <property type="component" value="Unassembled WGS sequence"/>
</dbReference>
<dbReference type="EMBL" id="ML977143">
    <property type="protein sequence ID" value="KAF1989927.1"/>
    <property type="molecule type" value="Genomic_DNA"/>
</dbReference>
<accession>A0A6G1HA40</accession>
<dbReference type="SUPFAM" id="SSF52047">
    <property type="entry name" value="RNI-like"/>
    <property type="match status" value="1"/>
</dbReference>
<dbReference type="OrthoDB" id="3631484at2759"/>
<reference evidence="1" key="1">
    <citation type="journal article" date="2020" name="Stud. Mycol.">
        <title>101 Dothideomycetes genomes: a test case for predicting lifestyles and emergence of pathogens.</title>
        <authorList>
            <person name="Haridas S."/>
            <person name="Albert R."/>
            <person name="Binder M."/>
            <person name="Bloem J."/>
            <person name="Labutti K."/>
            <person name="Salamov A."/>
            <person name="Andreopoulos B."/>
            <person name="Baker S."/>
            <person name="Barry K."/>
            <person name="Bills G."/>
            <person name="Bluhm B."/>
            <person name="Cannon C."/>
            <person name="Castanera R."/>
            <person name="Culley D."/>
            <person name="Daum C."/>
            <person name="Ezra D."/>
            <person name="Gonzalez J."/>
            <person name="Henrissat B."/>
            <person name="Kuo A."/>
            <person name="Liang C."/>
            <person name="Lipzen A."/>
            <person name="Lutzoni F."/>
            <person name="Magnuson J."/>
            <person name="Mondo S."/>
            <person name="Nolan M."/>
            <person name="Ohm R."/>
            <person name="Pangilinan J."/>
            <person name="Park H.-J."/>
            <person name="Ramirez L."/>
            <person name="Alfaro M."/>
            <person name="Sun H."/>
            <person name="Tritt A."/>
            <person name="Yoshinaga Y."/>
            <person name="Zwiers L.-H."/>
            <person name="Turgeon B."/>
            <person name="Goodwin S."/>
            <person name="Spatafora J."/>
            <person name="Crous P."/>
            <person name="Grigoriev I."/>
        </authorList>
    </citation>
    <scope>NUCLEOTIDE SEQUENCE</scope>
    <source>
        <strain evidence="1">CBS 113979</strain>
    </source>
</reference>
<evidence type="ECO:0000313" key="1">
    <source>
        <dbReference type="EMBL" id="KAF1989927.1"/>
    </source>
</evidence>
<organism evidence="1 2">
    <name type="scientific">Aulographum hederae CBS 113979</name>
    <dbReference type="NCBI Taxonomy" id="1176131"/>
    <lineage>
        <taxon>Eukaryota</taxon>
        <taxon>Fungi</taxon>
        <taxon>Dikarya</taxon>
        <taxon>Ascomycota</taxon>
        <taxon>Pezizomycotina</taxon>
        <taxon>Dothideomycetes</taxon>
        <taxon>Pleosporomycetidae</taxon>
        <taxon>Aulographales</taxon>
        <taxon>Aulographaceae</taxon>
    </lineage>
</organism>
<evidence type="ECO:0008006" key="3">
    <source>
        <dbReference type="Google" id="ProtNLM"/>
    </source>
</evidence>
<gene>
    <name evidence="1" type="ORF">K402DRAFT_243541</name>
</gene>
<protein>
    <recommendedName>
        <fullName evidence="3">F-box domain-containing protein</fullName>
    </recommendedName>
</protein>
<evidence type="ECO:0000313" key="2">
    <source>
        <dbReference type="Proteomes" id="UP000800041"/>
    </source>
</evidence>
<keyword evidence="2" id="KW-1185">Reference proteome</keyword>